<gene>
    <name evidence="1" type="ORF">D805_0633</name>
</gene>
<dbReference type="KEGG" id="btp:D805_0633"/>
<accession>M4RBR7</accession>
<dbReference type="AlphaFoldDB" id="M4RBR7"/>
<dbReference type="Proteomes" id="UP000011835">
    <property type="component" value="Chromosome"/>
</dbReference>
<evidence type="ECO:0000313" key="2">
    <source>
        <dbReference type="Proteomes" id="UP000011835"/>
    </source>
</evidence>
<dbReference type="HOGENOM" id="CLU_2749694_0_0_11"/>
<reference evidence="1 2" key="1">
    <citation type="journal article" date="2013" name="Genome Announc.">
        <title>Complete Genome Sequence of the Probiotic Bifidobacterium thermophilum Strain RBL67.</title>
        <authorList>
            <person name="Jans C."/>
            <person name="Lacroix C."/>
            <person name="Follador R."/>
            <person name="Stevens M.J."/>
        </authorList>
    </citation>
    <scope>NUCLEOTIDE SEQUENCE [LARGE SCALE GENOMIC DNA]</scope>
    <source>
        <strain evidence="1 2">RBL67</strain>
    </source>
</reference>
<organism evidence="1 2">
    <name type="scientific">Bifidobacterium thermophilum RBL67</name>
    <dbReference type="NCBI Taxonomy" id="1254439"/>
    <lineage>
        <taxon>Bacteria</taxon>
        <taxon>Bacillati</taxon>
        <taxon>Actinomycetota</taxon>
        <taxon>Actinomycetes</taxon>
        <taxon>Bifidobacteriales</taxon>
        <taxon>Bifidobacteriaceae</taxon>
        <taxon>Bifidobacterium</taxon>
    </lineage>
</organism>
<protein>
    <submittedName>
        <fullName evidence="1">Uncharacterized protein</fullName>
    </submittedName>
</protein>
<name>M4RBR7_9BIFI</name>
<dbReference type="EMBL" id="CP004346">
    <property type="protein sequence ID" value="AGH40900.1"/>
    <property type="molecule type" value="Genomic_DNA"/>
</dbReference>
<proteinExistence type="predicted"/>
<dbReference type="PATRIC" id="fig|1254439.12.peg.633"/>
<keyword evidence="2" id="KW-1185">Reference proteome</keyword>
<sequence length="70" mass="8229">MNGETLNERYERLCREYEDKFGEQIYGAFQVDPYTEWACDLIEHCIKRGTPCNYTTDIGLTPEQAKEVVF</sequence>
<evidence type="ECO:0000313" key="1">
    <source>
        <dbReference type="EMBL" id="AGH40900.1"/>
    </source>
</evidence>
<dbReference type="RefSeq" id="WP_015450160.1">
    <property type="nucleotide sequence ID" value="NC_020546.1"/>
</dbReference>